<dbReference type="OrthoDB" id="9801945at2"/>
<dbReference type="AlphaFoldDB" id="A0A3D8M4K0"/>
<evidence type="ECO:0000256" key="3">
    <source>
        <dbReference type="ARBA" id="ARBA00024247"/>
    </source>
</evidence>
<proteinExistence type="inferred from homology"/>
<dbReference type="InterPro" id="IPR003749">
    <property type="entry name" value="ThiS/MoaD-like"/>
</dbReference>
<name>A0A3D8M4K0_9ALTE</name>
<evidence type="ECO:0000313" key="5">
    <source>
        <dbReference type="Proteomes" id="UP000256561"/>
    </source>
</evidence>
<comment type="similarity">
    <text evidence="2">Belongs to the MoaD family.</text>
</comment>
<dbReference type="InterPro" id="IPR016155">
    <property type="entry name" value="Mopterin_synth/thiamin_S_b"/>
</dbReference>
<organism evidence="4 5">
    <name type="scientific">Alteromonas aestuariivivens</name>
    <dbReference type="NCBI Taxonomy" id="1938339"/>
    <lineage>
        <taxon>Bacteria</taxon>
        <taxon>Pseudomonadati</taxon>
        <taxon>Pseudomonadota</taxon>
        <taxon>Gammaproteobacteria</taxon>
        <taxon>Alteromonadales</taxon>
        <taxon>Alteromonadaceae</taxon>
        <taxon>Alteromonas/Salinimonas group</taxon>
        <taxon>Alteromonas</taxon>
    </lineage>
</organism>
<dbReference type="Gene3D" id="3.10.20.30">
    <property type="match status" value="1"/>
</dbReference>
<evidence type="ECO:0000313" key="4">
    <source>
        <dbReference type="EMBL" id="RDV24475.1"/>
    </source>
</evidence>
<keyword evidence="1" id="KW-0547">Nucleotide-binding</keyword>
<evidence type="ECO:0000256" key="1">
    <source>
        <dbReference type="ARBA" id="ARBA00022741"/>
    </source>
</evidence>
<dbReference type="GO" id="GO:1990133">
    <property type="term" value="C:molybdopterin adenylyltransferase complex"/>
    <property type="evidence" value="ECO:0007669"/>
    <property type="project" value="TreeGrafter"/>
</dbReference>
<dbReference type="InterPro" id="IPR044672">
    <property type="entry name" value="MOCS2A"/>
</dbReference>
<keyword evidence="5" id="KW-1185">Reference proteome</keyword>
<sequence length="81" mass="8681">MITVKCFALVRELSQCASLTVPFEPGMTIASLQHQLAHRDANWQLALEGKVLSACNQTLVDSDCALCDGDEVAFFPPVTGG</sequence>
<evidence type="ECO:0000256" key="2">
    <source>
        <dbReference type="ARBA" id="ARBA00024200"/>
    </source>
</evidence>
<dbReference type="Pfam" id="PF02597">
    <property type="entry name" value="ThiS"/>
    <property type="match status" value="1"/>
</dbReference>
<dbReference type="GO" id="GO:0000166">
    <property type="term" value="F:nucleotide binding"/>
    <property type="evidence" value="ECO:0007669"/>
    <property type="project" value="UniProtKB-KW"/>
</dbReference>
<gene>
    <name evidence="4" type="ORF">DXV75_13710</name>
</gene>
<dbReference type="PANTHER" id="PTHR33359">
    <property type="entry name" value="MOLYBDOPTERIN SYNTHASE SULFUR CARRIER SUBUNIT"/>
    <property type="match status" value="1"/>
</dbReference>
<dbReference type="RefSeq" id="WP_115593997.1">
    <property type="nucleotide sequence ID" value="NZ_QRHA01000010.1"/>
</dbReference>
<dbReference type="SUPFAM" id="SSF54285">
    <property type="entry name" value="MoaD/ThiS"/>
    <property type="match status" value="1"/>
</dbReference>
<dbReference type="EMBL" id="QRHA01000010">
    <property type="protein sequence ID" value="RDV24475.1"/>
    <property type="molecule type" value="Genomic_DNA"/>
</dbReference>
<dbReference type="GO" id="GO:0006777">
    <property type="term" value="P:Mo-molybdopterin cofactor biosynthetic process"/>
    <property type="evidence" value="ECO:0007669"/>
    <property type="project" value="InterPro"/>
</dbReference>
<dbReference type="Proteomes" id="UP000256561">
    <property type="component" value="Unassembled WGS sequence"/>
</dbReference>
<dbReference type="CDD" id="cd00754">
    <property type="entry name" value="Ubl_MoaD"/>
    <property type="match status" value="1"/>
</dbReference>
<protein>
    <recommendedName>
        <fullName evidence="3">Molybdopterin synthase sulfur carrier subunit</fullName>
    </recommendedName>
</protein>
<comment type="caution">
    <text evidence="4">The sequence shown here is derived from an EMBL/GenBank/DDBJ whole genome shotgun (WGS) entry which is preliminary data.</text>
</comment>
<accession>A0A3D8M4K0</accession>
<dbReference type="InterPro" id="IPR012675">
    <property type="entry name" value="Beta-grasp_dom_sf"/>
</dbReference>
<dbReference type="PANTHER" id="PTHR33359:SF1">
    <property type="entry name" value="MOLYBDOPTERIN SYNTHASE SULFUR CARRIER SUBUNIT"/>
    <property type="match status" value="1"/>
</dbReference>
<reference evidence="5" key="1">
    <citation type="submission" date="2018-08" db="EMBL/GenBank/DDBJ databases">
        <authorList>
            <person name="Zhang J."/>
            <person name="Du Z.-J."/>
        </authorList>
    </citation>
    <scope>NUCLEOTIDE SEQUENCE [LARGE SCALE GENOMIC DNA]</scope>
    <source>
        <strain evidence="5">KCTC 52655</strain>
    </source>
</reference>